<proteinExistence type="predicted"/>
<evidence type="ECO:0000256" key="1">
    <source>
        <dbReference type="SAM" id="MobiDB-lite"/>
    </source>
</evidence>
<keyword evidence="3" id="KW-1185">Reference proteome</keyword>
<reference evidence="2" key="1">
    <citation type="submission" date="2023-04" db="EMBL/GenBank/DDBJ databases">
        <title>Completed genome of Mycoplasma lagogenitalium type strain 12MS.</title>
        <authorList>
            <person name="Spergser J."/>
        </authorList>
    </citation>
    <scope>NUCLEOTIDE SEQUENCE</scope>
    <source>
        <strain evidence="2">12MS</strain>
    </source>
</reference>
<sequence length="43" mass="5087">MENPNNQTIDDKNANKNNQLDKSENNLNNKKMTIQKMSYEILF</sequence>
<accession>A0ABY8LV02</accession>
<dbReference type="EMBL" id="CP122979">
    <property type="protein sequence ID" value="WGI36358.1"/>
    <property type="molecule type" value="Genomic_DNA"/>
</dbReference>
<protein>
    <submittedName>
        <fullName evidence="2">Uncharacterized protein</fullName>
    </submittedName>
</protein>
<evidence type="ECO:0000313" key="3">
    <source>
        <dbReference type="Proteomes" id="UP001179842"/>
    </source>
</evidence>
<gene>
    <name evidence="2" type="ORF">QEG99_02665</name>
</gene>
<evidence type="ECO:0000313" key="2">
    <source>
        <dbReference type="EMBL" id="WGI36358.1"/>
    </source>
</evidence>
<feature type="compositionally biased region" description="Basic and acidic residues" evidence="1">
    <location>
        <begin position="9"/>
        <end position="24"/>
    </location>
</feature>
<name>A0ABY8LV02_9BACT</name>
<dbReference type="RefSeq" id="WP_280101659.1">
    <property type="nucleotide sequence ID" value="NZ_CP122979.1"/>
</dbReference>
<dbReference type="Proteomes" id="UP001179842">
    <property type="component" value="Chromosome"/>
</dbReference>
<organism evidence="2 3">
    <name type="scientific">Mesomycoplasma lagogenitalium</name>
    <dbReference type="NCBI Taxonomy" id="171286"/>
    <lineage>
        <taxon>Bacteria</taxon>
        <taxon>Bacillati</taxon>
        <taxon>Mycoplasmatota</taxon>
        <taxon>Mycoplasmoidales</taxon>
        <taxon>Metamycoplasmataceae</taxon>
        <taxon>Mesomycoplasma</taxon>
    </lineage>
</organism>
<feature type="region of interest" description="Disordered" evidence="1">
    <location>
        <begin position="1"/>
        <end position="31"/>
    </location>
</feature>